<dbReference type="CDD" id="cd17044">
    <property type="entry name" value="Ubl_TBCE"/>
    <property type="match status" value="1"/>
</dbReference>
<comment type="similarity">
    <text evidence="2">Belongs to the TBCE family.</text>
</comment>
<keyword evidence="6" id="KW-0677">Repeat</keyword>
<dbReference type="SMART" id="SM00365">
    <property type="entry name" value="LRR_SD22"/>
    <property type="match status" value="3"/>
</dbReference>
<gene>
    <name evidence="11" type="ORF">KUF71_013597</name>
</gene>
<keyword evidence="12" id="KW-1185">Reference proteome</keyword>
<dbReference type="EMBL" id="JAHWGI010001227">
    <property type="protein sequence ID" value="KAK3925390.1"/>
    <property type="molecule type" value="Genomic_DNA"/>
</dbReference>
<evidence type="ECO:0000256" key="8">
    <source>
        <dbReference type="ARBA" id="ARBA00026055"/>
    </source>
</evidence>
<reference evidence="11" key="1">
    <citation type="submission" date="2021-07" db="EMBL/GenBank/DDBJ databases">
        <authorList>
            <person name="Catto M.A."/>
            <person name="Jacobson A."/>
            <person name="Kennedy G."/>
            <person name="Labadie P."/>
            <person name="Hunt B.G."/>
            <person name="Srinivasan R."/>
        </authorList>
    </citation>
    <scope>NUCLEOTIDE SEQUENCE</scope>
    <source>
        <strain evidence="11">PL_HMW_Pooled</strain>
        <tissue evidence="11">Head</tissue>
    </source>
</reference>
<keyword evidence="4" id="KW-0963">Cytoplasm</keyword>
<sequence length="517" mass="58133">MFDTTMCASGDQFEIKTGQRVEYQGYYGTVRFVGELAQLSGTWVGVEWDDPTRGKHDGSHNGISYFKTQHPFSGSFVRPVKLNLGISCVEAIHKRYGKVEGPMAGVDKTVLAELKREFNIPFIEMVGFDKVNSQQSQFVNLNVVQLAGEPVNGPGEEQQLSSLCPSVTELNLSKSLLSSWKSVCEIAGQLKNLALLDVSDNKLPLPSENNLEEFSKAFLSLSHIVINNLEYGWEEVLAQNNQIHKLSSPPSNVLSNLTSLYLQNNPIREWDNVNKIGNLHSLQLLHLGNTGVKKIFFPGEVHTSLFSSLKVLFLPDNEINDWQSINELNKLVSLESLQLRLNPIMEEPKAYDLIVARIKNVQTLNCTTISLQERKGAEFDYMKHYGREWLVAVNDPVLLREFYSQHPRFPELIDCHGTLTKDDFITIPSTLNSRLITIKIFCPNRPDVKELQKRVPKNMTVQKLSGLVQKLLNTGGATPSLRAISAKAPDVDVLLEKDMQELSYYSIEDGDSIAVRW</sequence>
<dbReference type="PROSITE" id="PS50245">
    <property type="entry name" value="CAP_GLY_2"/>
    <property type="match status" value="1"/>
</dbReference>
<evidence type="ECO:0000256" key="5">
    <source>
        <dbReference type="ARBA" id="ARBA00022614"/>
    </source>
</evidence>
<dbReference type="Gene3D" id="2.30.30.190">
    <property type="entry name" value="CAP Gly-rich-like domain"/>
    <property type="match status" value="1"/>
</dbReference>
<evidence type="ECO:0000256" key="2">
    <source>
        <dbReference type="ARBA" id="ARBA00006286"/>
    </source>
</evidence>
<dbReference type="GO" id="GO:0007010">
    <property type="term" value="P:cytoskeleton organization"/>
    <property type="evidence" value="ECO:0007669"/>
    <property type="project" value="TreeGrafter"/>
</dbReference>
<evidence type="ECO:0000256" key="9">
    <source>
        <dbReference type="ARBA" id="ARBA00030180"/>
    </source>
</evidence>
<evidence type="ECO:0000313" key="11">
    <source>
        <dbReference type="EMBL" id="KAK3925390.1"/>
    </source>
</evidence>
<dbReference type="PROSITE" id="PS51450">
    <property type="entry name" value="LRR"/>
    <property type="match status" value="2"/>
</dbReference>
<dbReference type="InterPro" id="IPR036859">
    <property type="entry name" value="CAP-Gly_dom_sf"/>
</dbReference>
<dbReference type="GO" id="GO:0005737">
    <property type="term" value="C:cytoplasm"/>
    <property type="evidence" value="ECO:0007669"/>
    <property type="project" value="UniProtKB-SubCell"/>
</dbReference>
<dbReference type="Gene3D" id="3.80.10.10">
    <property type="entry name" value="Ribonuclease Inhibitor"/>
    <property type="match status" value="2"/>
</dbReference>
<evidence type="ECO:0000256" key="4">
    <source>
        <dbReference type="ARBA" id="ARBA00022490"/>
    </source>
</evidence>
<dbReference type="Gene3D" id="3.10.20.90">
    <property type="entry name" value="Phosphatidylinositol 3-kinase Catalytic Subunit, Chain A, domain 1"/>
    <property type="match status" value="1"/>
</dbReference>
<dbReference type="Proteomes" id="UP001219518">
    <property type="component" value="Unassembled WGS sequence"/>
</dbReference>
<dbReference type="SUPFAM" id="SSF74924">
    <property type="entry name" value="Cap-Gly domain"/>
    <property type="match status" value="1"/>
</dbReference>
<dbReference type="PROSITE" id="PS00845">
    <property type="entry name" value="CAP_GLY_1"/>
    <property type="match status" value="1"/>
</dbReference>
<keyword evidence="7" id="KW-0143">Chaperone</keyword>
<dbReference type="PANTHER" id="PTHR18849:SF0">
    <property type="entry name" value="CILIA- AND FLAGELLA-ASSOCIATED PROTEIN 410-RELATED"/>
    <property type="match status" value="1"/>
</dbReference>
<evidence type="ECO:0000313" key="12">
    <source>
        <dbReference type="Proteomes" id="UP001219518"/>
    </source>
</evidence>
<dbReference type="AlphaFoldDB" id="A0AAE1HQ07"/>
<accession>A0AAE1HQ07</accession>
<organism evidence="11 12">
    <name type="scientific">Frankliniella fusca</name>
    <dbReference type="NCBI Taxonomy" id="407009"/>
    <lineage>
        <taxon>Eukaryota</taxon>
        <taxon>Metazoa</taxon>
        <taxon>Ecdysozoa</taxon>
        <taxon>Arthropoda</taxon>
        <taxon>Hexapoda</taxon>
        <taxon>Insecta</taxon>
        <taxon>Pterygota</taxon>
        <taxon>Neoptera</taxon>
        <taxon>Paraneoptera</taxon>
        <taxon>Thysanoptera</taxon>
        <taxon>Terebrantia</taxon>
        <taxon>Thripoidea</taxon>
        <taxon>Thripidae</taxon>
        <taxon>Frankliniella</taxon>
    </lineage>
</organism>
<keyword evidence="5" id="KW-0433">Leucine-rich repeat</keyword>
<comment type="subunit">
    <text evidence="8">Supercomplex made of cofactors A to E. Cofactors A and D function by capturing and stabilizing tubulin in a quasi-native conformation. Cofactor E binds to the cofactor D-tubulin complex; interaction with cofactor C then causes the release of tubulin polypeptides that are committed to the native state.</text>
</comment>
<dbReference type="SUPFAM" id="SSF52058">
    <property type="entry name" value="L domain-like"/>
    <property type="match status" value="1"/>
</dbReference>
<evidence type="ECO:0000256" key="7">
    <source>
        <dbReference type="ARBA" id="ARBA00023186"/>
    </source>
</evidence>
<feature type="domain" description="CAP-Gly" evidence="10">
    <location>
        <begin position="34"/>
        <end position="78"/>
    </location>
</feature>
<dbReference type="PANTHER" id="PTHR18849">
    <property type="entry name" value="LEUCINE RICH REPEAT PROTEIN"/>
    <property type="match status" value="1"/>
</dbReference>
<dbReference type="FunFam" id="2.30.30.190:FF:000016">
    <property type="entry name" value="Tubulin-folding cofactor E"/>
    <property type="match status" value="1"/>
</dbReference>
<proteinExistence type="inferred from homology"/>
<comment type="caution">
    <text evidence="11">The sequence shown here is derived from an EMBL/GenBank/DDBJ whole genome shotgun (WGS) entry which is preliminary data.</text>
</comment>
<dbReference type="InterPro" id="IPR001611">
    <property type="entry name" value="Leu-rich_rpt"/>
</dbReference>
<dbReference type="InterPro" id="IPR032675">
    <property type="entry name" value="LRR_dom_sf"/>
</dbReference>
<evidence type="ECO:0000259" key="10">
    <source>
        <dbReference type="PROSITE" id="PS50245"/>
    </source>
</evidence>
<reference evidence="11" key="2">
    <citation type="journal article" date="2023" name="BMC Genomics">
        <title>Pest status, molecular evolution, and epigenetic factors derived from the genome assembly of Frankliniella fusca, a thysanopteran phytovirus vector.</title>
        <authorList>
            <person name="Catto M.A."/>
            <person name="Labadie P.E."/>
            <person name="Jacobson A.L."/>
            <person name="Kennedy G.G."/>
            <person name="Srinivasan R."/>
            <person name="Hunt B.G."/>
        </authorList>
    </citation>
    <scope>NUCLEOTIDE SEQUENCE</scope>
    <source>
        <strain evidence="11">PL_HMW_Pooled</strain>
    </source>
</reference>
<dbReference type="Pfam" id="PF01302">
    <property type="entry name" value="CAP_GLY"/>
    <property type="match status" value="1"/>
</dbReference>
<name>A0AAE1HQ07_9NEOP</name>
<dbReference type="SMART" id="SM01052">
    <property type="entry name" value="CAP_GLY"/>
    <property type="match status" value="1"/>
</dbReference>
<evidence type="ECO:0000256" key="3">
    <source>
        <dbReference type="ARBA" id="ARBA00015004"/>
    </source>
</evidence>
<evidence type="ECO:0000256" key="6">
    <source>
        <dbReference type="ARBA" id="ARBA00022737"/>
    </source>
</evidence>
<dbReference type="SUPFAM" id="SSF54236">
    <property type="entry name" value="Ubiquitin-like"/>
    <property type="match status" value="1"/>
</dbReference>
<protein>
    <recommendedName>
        <fullName evidence="3">Tubulin-specific chaperone E</fullName>
    </recommendedName>
    <alternativeName>
        <fullName evidence="9">Tubulin-folding cofactor E</fullName>
    </alternativeName>
</protein>
<evidence type="ECO:0000256" key="1">
    <source>
        <dbReference type="ARBA" id="ARBA00004496"/>
    </source>
</evidence>
<dbReference type="InterPro" id="IPR000938">
    <property type="entry name" value="CAP-Gly_domain"/>
</dbReference>
<dbReference type="InterPro" id="IPR044079">
    <property type="entry name" value="Ubl_TBCE"/>
</dbReference>
<comment type="subcellular location">
    <subcellularLocation>
        <location evidence="1">Cytoplasm</location>
    </subcellularLocation>
</comment>
<dbReference type="InterPro" id="IPR029071">
    <property type="entry name" value="Ubiquitin-like_domsf"/>
</dbReference>